<keyword evidence="7" id="KW-1185">Reference proteome</keyword>
<proteinExistence type="predicted"/>
<dbReference type="EMBL" id="CP045809">
    <property type="protein sequence ID" value="QHN34422.1"/>
    <property type="molecule type" value="Genomic_DNA"/>
</dbReference>
<dbReference type="SUPFAM" id="SSF56024">
    <property type="entry name" value="Phospholipase D/nuclease"/>
    <property type="match status" value="1"/>
</dbReference>
<name>A0ABX6IF13_9ACTN</name>
<dbReference type="InterPro" id="IPR014001">
    <property type="entry name" value="Helicase_ATP-bd"/>
</dbReference>
<keyword evidence="6" id="KW-0547">Nucleotide-binding</keyword>
<dbReference type="InterPro" id="IPR000330">
    <property type="entry name" value="SNF2_N"/>
</dbReference>
<organism evidence="6 7">
    <name type="scientific">Gordonia pseudamarae</name>
    <dbReference type="NCBI Taxonomy" id="2831662"/>
    <lineage>
        <taxon>Bacteria</taxon>
        <taxon>Bacillati</taxon>
        <taxon>Actinomycetota</taxon>
        <taxon>Actinomycetes</taxon>
        <taxon>Mycobacteriales</taxon>
        <taxon>Gordoniaceae</taxon>
        <taxon>Gordonia</taxon>
    </lineage>
</organism>
<dbReference type="CDD" id="cd18793">
    <property type="entry name" value="SF2_C_SNF"/>
    <property type="match status" value="1"/>
</dbReference>
<feature type="domain" description="Helicase C-terminal" evidence="5">
    <location>
        <begin position="688"/>
        <end position="874"/>
    </location>
</feature>
<dbReference type="SMART" id="SM00487">
    <property type="entry name" value="DEXDc"/>
    <property type="match status" value="1"/>
</dbReference>
<dbReference type="PANTHER" id="PTHR45766:SF6">
    <property type="entry name" value="SWI_SNF-RELATED MATRIX-ASSOCIATED ACTIN-DEPENDENT REGULATOR OF CHROMATIN SUBFAMILY A-LIKE PROTEIN 1"/>
    <property type="match status" value="1"/>
</dbReference>
<feature type="domain" description="PLD phosphodiesterase" evidence="3">
    <location>
        <begin position="145"/>
        <end position="175"/>
    </location>
</feature>
<evidence type="ECO:0000259" key="5">
    <source>
        <dbReference type="PROSITE" id="PS51194"/>
    </source>
</evidence>
<evidence type="ECO:0000259" key="3">
    <source>
        <dbReference type="PROSITE" id="PS50035"/>
    </source>
</evidence>
<dbReference type="Gene3D" id="3.40.50.10810">
    <property type="entry name" value="Tandem AAA-ATPase domain"/>
    <property type="match status" value="1"/>
</dbReference>
<dbReference type="Pfam" id="PF00271">
    <property type="entry name" value="Helicase_C"/>
    <property type="match status" value="1"/>
</dbReference>
<dbReference type="PANTHER" id="PTHR45766">
    <property type="entry name" value="DNA ANNEALING HELICASE AND ENDONUCLEASE ZRANB3 FAMILY MEMBER"/>
    <property type="match status" value="1"/>
</dbReference>
<dbReference type="Pfam" id="PF00176">
    <property type="entry name" value="SNF2-rel_dom"/>
    <property type="match status" value="1"/>
</dbReference>
<accession>A0ABX6IF13</accession>
<dbReference type="InterPro" id="IPR025202">
    <property type="entry name" value="PLD-like_dom"/>
</dbReference>
<evidence type="ECO:0000256" key="1">
    <source>
        <dbReference type="ARBA" id="ARBA00022801"/>
    </source>
</evidence>
<dbReference type="InterPro" id="IPR001650">
    <property type="entry name" value="Helicase_C-like"/>
</dbReference>
<dbReference type="PROSITE" id="PS00690">
    <property type="entry name" value="DEAH_ATP_HELICASE"/>
    <property type="match status" value="1"/>
</dbReference>
<dbReference type="InterPro" id="IPR049730">
    <property type="entry name" value="SNF2/RAD54-like_C"/>
</dbReference>
<evidence type="ECO:0000313" key="6">
    <source>
        <dbReference type="EMBL" id="QHN34422.1"/>
    </source>
</evidence>
<dbReference type="PROSITE" id="PS51192">
    <property type="entry name" value="HELICASE_ATP_BIND_1"/>
    <property type="match status" value="1"/>
</dbReference>
<dbReference type="Pfam" id="PF13091">
    <property type="entry name" value="PLDc_2"/>
    <property type="match status" value="1"/>
</dbReference>
<dbReference type="InterPro" id="IPR027417">
    <property type="entry name" value="P-loop_NTPase"/>
</dbReference>
<dbReference type="Proteomes" id="UP001059836">
    <property type="component" value="Chromosome"/>
</dbReference>
<gene>
    <name evidence="6" type="ORF">GII31_05435</name>
</gene>
<evidence type="ECO:0000259" key="4">
    <source>
        <dbReference type="PROSITE" id="PS51192"/>
    </source>
</evidence>
<keyword evidence="1" id="KW-0378">Hydrolase</keyword>
<dbReference type="GO" id="GO:0004386">
    <property type="term" value="F:helicase activity"/>
    <property type="evidence" value="ECO:0007669"/>
    <property type="project" value="UniProtKB-KW"/>
</dbReference>
<dbReference type="SUPFAM" id="SSF52540">
    <property type="entry name" value="P-loop containing nucleoside triphosphate hydrolases"/>
    <property type="match status" value="1"/>
</dbReference>
<dbReference type="Gene3D" id="3.40.50.300">
    <property type="entry name" value="P-loop containing nucleotide triphosphate hydrolases"/>
    <property type="match status" value="1"/>
</dbReference>
<feature type="region of interest" description="Disordered" evidence="2">
    <location>
        <begin position="1156"/>
        <end position="1175"/>
    </location>
</feature>
<protein>
    <submittedName>
        <fullName evidence="6">Helicase</fullName>
    </submittedName>
</protein>
<dbReference type="InterPro" id="IPR001736">
    <property type="entry name" value="PLipase_D/transphosphatidylase"/>
</dbReference>
<keyword evidence="6" id="KW-0347">Helicase</keyword>
<dbReference type="InterPro" id="IPR038718">
    <property type="entry name" value="SNF2-like_sf"/>
</dbReference>
<feature type="domain" description="Helicase ATP-binding" evidence="4">
    <location>
        <begin position="267"/>
        <end position="419"/>
    </location>
</feature>
<keyword evidence="6" id="KW-0067">ATP-binding</keyword>
<sequence length="1175" mass="130375">MTQLPDFATNHAPSDAATTVADTVNELFRLLRQNKVTAPPIAIATAYINPAGFALLADELETAPRVRLLLGAEPEEDSVRAITSGDSDQDARRDTAIQHHQAWLEAERDTMGFARVPSAECRRMVEWLQSVDLDGVAKVEVRRYTNGFLHGKTYLVEDASTQAAIAGSSNMTYAGLAHNAELNLGTGGGTRAAGKVREWFDHFWEQSEPYDLAALYSRRWDPHTPWLIYLRMLWELYGEHLDADEDPLIRTGLNLTRFQADGVVRMERLLEEHGGVLVADEVGLGKTFLAGEVIYRTANVNRQRVLIVAPAALKSSMWEPFLKAHDFSRWVDVYSYEEIRNRLDPDKGSTDAFLQEVEDYSLVVIDEAHNLRNSGAQRSGAVDRVITAGSPKRVVLLTATPVNNSLNDLETLVKYFIRDDARFASLGIPSIHEYIKHAQNVDPANLTPEHLFDLMDQVAVRRTRKFVKEHYTNELITSPDGKLTPIRFPQAKVRRIDYDLDDNGLALIDAMVYALDDPTDPSAPRAWEVRSRDPGRLMLARYLSSMYTVEHDLQEYQITNAGLLRSGLLKRLESSPQALYASLTKMIESHEVFLDVLDKGYVLRGDALSEWVSSESDDLDAFVTEFDNDQQIESTDDYHLDALETDVASDIALLRGLRDLAESVVQGTEPKIRTLIKQLTAIATDARRIDPRGLSHSDRRKVIIFSAFTDTILPVHEAVVTAIENAPAESPLADYKGRVAPPIMGSYAKTHERGASGGVDQGGRAATIAGFAPVTAGPQNAAGQPTAKDAFDLLFATDVLAEGVNLQQAGQMINYDLPWNPMRIVQRHGRVDRIGSKHDYVRLGLFFPAERLDALLALEARLEAKLALADAAVGAGQVLPGRGPGHEVNLTDDQVIDEFEKLLDAGGASASLSGEEYRRRLSRSFTMERSLRAEVLSLPFTSGSGFVNPAVQGNGYVFCVKMGSSTTPWFRYVAVDNDWTVRHNDQGRPIISPDTLLSLRVADPQSSTAERWLPDEVYDRAFDAWEAARDDAYATWKELTDPNAFQPDLPLSFRNAYELVLRKGRYLGKDEQSSLANRLRTVPTAKVTRQVRSALNQGATDEQRIQLIAEILDEAGITPPPPRDPLPDIEKHEVRLVTWVAVRGTRGLEEQVDELQGHGGSVGHIPGTTLPEELF</sequence>
<dbReference type="PROSITE" id="PS51194">
    <property type="entry name" value="HELICASE_CTER"/>
    <property type="match status" value="1"/>
</dbReference>
<evidence type="ECO:0000256" key="2">
    <source>
        <dbReference type="SAM" id="MobiDB-lite"/>
    </source>
</evidence>
<evidence type="ECO:0000313" key="7">
    <source>
        <dbReference type="Proteomes" id="UP001059836"/>
    </source>
</evidence>
<reference evidence="6" key="1">
    <citation type="journal article" date="2021" name="Nat. Microbiol.">
        <title>Cocultivation of an ultrasmall environmental parasitic bacterium with lytic ability against bacteria associated with wastewater foams.</title>
        <authorList>
            <person name="Batinovic S."/>
            <person name="Rose J.J.A."/>
            <person name="Ratcliffe J."/>
            <person name="Seviour R.J."/>
            <person name="Petrovski S."/>
        </authorList>
    </citation>
    <scope>NUCLEOTIDE SEQUENCE</scope>
    <source>
        <strain evidence="6">CON9</strain>
    </source>
</reference>
<dbReference type="SMART" id="SM00490">
    <property type="entry name" value="HELICc"/>
    <property type="match status" value="1"/>
</dbReference>
<dbReference type="Gene3D" id="3.30.870.10">
    <property type="entry name" value="Endonuclease Chain A"/>
    <property type="match status" value="1"/>
</dbReference>
<dbReference type="PROSITE" id="PS50035">
    <property type="entry name" value="PLD"/>
    <property type="match status" value="1"/>
</dbReference>
<dbReference type="InterPro" id="IPR002464">
    <property type="entry name" value="DNA/RNA_helicase_DEAH_CS"/>
</dbReference>